<dbReference type="Pfam" id="PF03732">
    <property type="entry name" value="Retrotrans_gag"/>
    <property type="match status" value="1"/>
</dbReference>
<protein>
    <recommendedName>
        <fullName evidence="2">Retrotransposon gag domain-containing protein</fullName>
    </recommendedName>
</protein>
<reference evidence="3 4" key="1">
    <citation type="journal article" date="2018" name="Front. Plant Sci.">
        <title>Red Clover (Trifolium pratense) and Zigzag Clover (T. medium) - A Picture of Genomic Similarities and Differences.</title>
        <authorList>
            <person name="Dluhosova J."/>
            <person name="Istvanek J."/>
            <person name="Nedelnik J."/>
            <person name="Repkova J."/>
        </authorList>
    </citation>
    <scope>NUCLEOTIDE SEQUENCE [LARGE SCALE GENOMIC DNA]</scope>
    <source>
        <strain evidence="4">cv. 10/8</strain>
        <tissue evidence="3">Leaf</tissue>
    </source>
</reference>
<proteinExistence type="predicted"/>
<feature type="domain" description="Retrotransposon gag" evidence="2">
    <location>
        <begin position="106"/>
        <end position="174"/>
    </location>
</feature>
<dbReference type="InterPro" id="IPR005162">
    <property type="entry name" value="Retrotrans_gag_dom"/>
</dbReference>
<dbReference type="PANTHER" id="PTHR33223">
    <property type="entry name" value="CCHC-TYPE DOMAIN-CONTAINING PROTEIN"/>
    <property type="match status" value="1"/>
</dbReference>
<dbReference type="EMBL" id="LXQA010111813">
    <property type="protein sequence ID" value="MCI18787.1"/>
    <property type="molecule type" value="Genomic_DNA"/>
</dbReference>
<evidence type="ECO:0000313" key="3">
    <source>
        <dbReference type="EMBL" id="MCI18787.1"/>
    </source>
</evidence>
<evidence type="ECO:0000313" key="4">
    <source>
        <dbReference type="Proteomes" id="UP000265520"/>
    </source>
</evidence>
<name>A0A392Q4F9_9FABA</name>
<feature type="compositionally biased region" description="Basic and acidic residues" evidence="1">
    <location>
        <begin position="34"/>
        <end position="46"/>
    </location>
</feature>
<sequence length="177" mass="19879">MDDPSSQEENGGGMTLEQAVNALHSLQAKVLNMEQEREHHDAKSDDDTPETSQPLAQALWDTQVPPNFKMPHLPTFDGKTDPLEHLMAVDTQTSIIGAEEHLKCKLLSGTFKDAVLRWYMNLPHNSITGYADFHKKFIHQFAGSKHVQVTATTLFGIYQGNNENLREYLAKFSEATI</sequence>
<evidence type="ECO:0000256" key="1">
    <source>
        <dbReference type="SAM" id="MobiDB-lite"/>
    </source>
</evidence>
<gene>
    <name evidence="3" type="ORF">A2U01_0039942</name>
</gene>
<organism evidence="3 4">
    <name type="scientific">Trifolium medium</name>
    <dbReference type="NCBI Taxonomy" id="97028"/>
    <lineage>
        <taxon>Eukaryota</taxon>
        <taxon>Viridiplantae</taxon>
        <taxon>Streptophyta</taxon>
        <taxon>Embryophyta</taxon>
        <taxon>Tracheophyta</taxon>
        <taxon>Spermatophyta</taxon>
        <taxon>Magnoliopsida</taxon>
        <taxon>eudicotyledons</taxon>
        <taxon>Gunneridae</taxon>
        <taxon>Pentapetalae</taxon>
        <taxon>rosids</taxon>
        <taxon>fabids</taxon>
        <taxon>Fabales</taxon>
        <taxon>Fabaceae</taxon>
        <taxon>Papilionoideae</taxon>
        <taxon>50 kb inversion clade</taxon>
        <taxon>NPAAA clade</taxon>
        <taxon>Hologalegina</taxon>
        <taxon>IRL clade</taxon>
        <taxon>Trifolieae</taxon>
        <taxon>Trifolium</taxon>
    </lineage>
</organism>
<dbReference type="Proteomes" id="UP000265520">
    <property type="component" value="Unassembled WGS sequence"/>
</dbReference>
<dbReference type="PANTHER" id="PTHR33223:SF10">
    <property type="entry name" value="AMINOTRANSFERASE-LIKE PLANT MOBILE DOMAIN-CONTAINING PROTEIN"/>
    <property type="match status" value="1"/>
</dbReference>
<dbReference type="AlphaFoldDB" id="A0A392Q4F9"/>
<accession>A0A392Q4F9</accession>
<feature type="region of interest" description="Disordered" evidence="1">
    <location>
        <begin position="1"/>
        <end position="52"/>
    </location>
</feature>
<evidence type="ECO:0000259" key="2">
    <source>
        <dbReference type="Pfam" id="PF03732"/>
    </source>
</evidence>
<comment type="caution">
    <text evidence="3">The sequence shown here is derived from an EMBL/GenBank/DDBJ whole genome shotgun (WGS) entry which is preliminary data.</text>
</comment>
<keyword evidence="4" id="KW-1185">Reference proteome</keyword>